<evidence type="ECO:0000313" key="4">
    <source>
        <dbReference type="Proteomes" id="UP001309876"/>
    </source>
</evidence>
<keyword evidence="2" id="KW-1133">Transmembrane helix</keyword>
<evidence type="ECO:0000313" key="3">
    <source>
        <dbReference type="EMBL" id="KAK5084686.1"/>
    </source>
</evidence>
<evidence type="ECO:0000256" key="1">
    <source>
        <dbReference type="SAM" id="MobiDB-lite"/>
    </source>
</evidence>
<dbReference type="EMBL" id="JAVRRJ010000005">
    <property type="protein sequence ID" value="KAK5084686.1"/>
    <property type="molecule type" value="Genomic_DNA"/>
</dbReference>
<dbReference type="PANTHER" id="PTHR37576">
    <property type="entry name" value="DEFECT AT LOW TEMPERATURE PROTEIN 1"/>
    <property type="match status" value="1"/>
</dbReference>
<sequence>MEPNKTSSDAKQDTSITTTEVRAETYQPPGAGHVKAKGFRKWLQRFFPWVGETTTSQLNAVHKRSSFPWYGLVCLIGALLTMVLSFLILHFIDGRPEITSKYLKPASWLSAILSLNGILLSQALAEGVTTAWWYRASRPDVTLEQLHTTWRLGTSKWAILSAGKSFNYVALAGIFVATVPLNGFLLQAAIAYEQDTHANLTTLYIPVSQQLPLGYSASVVNGTLGDWSDGLSSAASSMDGLSGGSVTLPPGVSYIAGSSFDLVGCTNKDNSAVCKTSVTIPGFSMSCTSEMSEEYDLRPSQHVGSKFTANVYSSSVTWNAASPNTIGLDLIYKPNATCQGRLEHKKCILTAASMSMPIQVNSDQGYYVGTQWNNAAYSYPVISIDQESTVVNYTAHEPLPVLPNEGKENSTYGGIAKWLGQRFNGSIDWTLQDGSWSTSRTGPVTYSYSLNTQLYSTDKDGNPIMWADESNPGPLDFNPKPNNESWCQNTYSGLDWMADLGNASYYGSPPSDNVFTTVNRLMLSISAAQGTQDWSDLQSDETLSNLWYNDTKSTYDEFWNPHFRKMAVTVPKSQETQSVLFYRIRYGYWGASVAITVTIVLMVVPLFYGFWQLDRRTTLSPFETAAAFRAPGLQGVDLQRGADVALQAVGKKPLHADVSISSFDTRR</sequence>
<feature type="transmembrane region" description="Helical" evidence="2">
    <location>
        <begin position="166"/>
        <end position="192"/>
    </location>
</feature>
<dbReference type="Proteomes" id="UP001309876">
    <property type="component" value="Unassembled WGS sequence"/>
</dbReference>
<organism evidence="3 4">
    <name type="scientific">Lithohypha guttulata</name>
    <dbReference type="NCBI Taxonomy" id="1690604"/>
    <lineage>
        <taxon>Eukaryota</taxon>
        <taxon>Fungi</taxon>
        <taxon>Dikarya</taxon>
        <taxon>Ascomycota</taxon>
        <taxon>Pezizomycotina</taxon>
        <taxon>Eurotiomycetes</taxon>
        <taxon>Chaetothyriomycetidae</taxon>
        <taxon>Chaetothyriales</taxon>
        <taxon>Trichomeriaceae</taxon>
        <taxon>Lithohypha</taxon>
    </lineage>
</organism>
<name>A0AAN7SYZ8_9EURO</name>
<proteinExistence type="predicted"/>
<dbReference type="Pfam" id="PF11374">
    <property type="entry name" value="DUF3176"/>
    <property type="match status" value="1"/>
</dbReference>
<dbReference type="AlphaFoldDB" id="A0AAN7SYZ8"/>
<gene>
    <name evidence="3" type="ORF">LTR05_005764</name>
</gene>
<dbReference type="InterPro" id="IPR021514">
    <property type="entry name" value="DUF3176"/>
</dbReference>
<evidence type="ECO:0000256" key="2">
    <source>
        <dbReference type="SAM" id="Phobius"/>
    </source>
</evidence>
<comment type="caution">
    <text evidence="3">The sequence shown here is derived from an EMBL/GenBank/DDBJ whole genome shotgun (WGS) entry which is preliminary data.</text>
</comment>
<feature type="transmembrane region" description="Helical" evidence="2">
    <location>
        <begin position="69"/>
        <end position="92"/>
    </location>
</feature>
<dbReference type="PANTHER" id="PTHR37576:SF2">
    <property type="entry name" value="DEFECT AT LOW TEMPERATURE PROTEIN 1"/>
    <property type="match status" value="1"/>
</dbReference>
<keyword evidence="4" id="KW-1185">Reference proteome</keyword>
<feature type="transmembrane region" description="Helical" evidence="2">
    <location>
        <begin position="586"/>
        <end position="611"/>
    </location>
</feature>
<feature type="transmembrane region" description="Helical" evidence="2">
    <location>
        <begin position="112"/>
        <end position="134"/>
    </location>
</feature>
<accession>A0AAN7SYZ8</accession>
<reference evidence="3 4" key="1">
    <citation type="submission" date="2023-08" db="EMBL/GenBank/DDBJ databases">
        <title>Black Yeasts Isolated from many extreme environments.</title>
        <authorList>
            <person name="Coleine C."/>
            <person name="Stajich J.E."/>
            <person name="Selbmann L."/>
        </authorList>
    </citation>
    <scope>NUCLEOTIDE SEQUENCE [LARGE SCALE GENOMIC DNA]</scope>
    <source>
        <strain evidence="3 4">CCFEE 5910</strain>
    </source>
</reference>
<protein>
    <submittedName>
        <fullName evidence="3">Uncharacterized protein</fullName>
    </submittedName>
</protein>
<keyword evidence="2" id="KW-0812">Transmembrane</keyword>
<feature type="region of interest" description="Disordered" evidence="1">
    <location>
        <begin position="1"/>
        <end position="20"/>
    </location>
</feature>
<keyword evidence="2" id="KW-0472">Membrane</keyword>